<name>A0A0D3DQW5_BRAOL</name>
<dbReference type="Gramene" id="Bo8g071280.1">
    <property type="protein sequence ID" value="Bo8g071280.1"/>
    <property type="gene ID" value="Bo8g071280"/>
</dbReference>
<dbReference type="PANTHER" id="PTHR34452:SF1">
    <property type="entry name" value="SPORULATION-SPECIFIC PROTEIN"/>
    <property type="match status" value="1"/>
</dbReference>
<dbReference type="OMA" id="PRDVWIV"/>
<protein>
    <submittedName>
        <fullName evidence="2">Uncharacterized protein</fullName>
    </submittedName>
</protein>
<dbReference type="PANTHER" id="PTHR34452">
    <property type="entry name" value="MYOSIN HEAVY CHAIN-RELATED PROTEIN"/>
    <property type="match status" value="1"/>
</dbReference>
<accession>A0A0D3DQW5</accession>
<dbReference type="Proteomes" id="UP000032141">
    <property type="component" value="Chromosome C8"/>
</dbReference>
<reference evidence="2" key="2">
    <citation type="submission" date="2015-03" db="UniProtKB">
        <authorList>
            <consortium name="EnsemblPlants"/>
        </authorList>
    </citation>
    <scope>IDENTIFICATION</scope>
</reference>
<evidence type="ECO:0000256" key="1">
    <source>
        <dbReference type="SAM" id="Coils"/>
    </source>
</evidence>
<organism evidence="2 3">
    <name type="scientific">Brassica oleracea var. oleracea</name>
    <dbReference type="NCBI Taxonomy" id="109376"/>
    <lineage>
        <taxon>Eukaryota</taxon>
        <taxon>Viridiplantae</taxon>
        <taxon>Streptophyta</taxon>
        <taxon>Embryophyta</taxon>
        <taxon>Tracheophyta</taxon>
        <taxon>Spermatophyta</taxon>
        <taxon>Magnoliopsida</taxon>
        <taxon>eudicotyledons</taxon>
        <taxon>Gunneridae</taxon>
        <taxon>Pentapetalae</taxon>
        <taxon>rosids</taxon>
        <taxon>malvids</taxon>
        <taxon>Brassicales</taxon>
        <taxon>Brassicaceae</taxon>
        <taxon>Brassiceae</taxon>
        <taxon>Brassica</taxon>
    </lineage>
</organism>
<dbReference type="AlphaFoldDB" id="A0A0D3DQW5"/>
<sequence length="359" mass="40453">MHDRYSQLSRKFAEVERERQKLMMTLKNVRASRKSMLLNFHHHLAANKFSRVSADTPPTNIDPTLSAVPKSLLEMTFQTTMSDLLGGSEFIGSLNLSSIRSSTIVSRQRSVTWKDTSSTIDLASPAAVRSLEEWFSGRWKRVFLLRFSEATRRKVSRGQSSQSEPCCRCVVEPYIPSSEWNLLVHRRFVLHTLEADGKEFCFYGSRWQRARRFHEDIVVKVNLVVGPHFIHSVLCLAKDQDLAFSGKLTKLGCAPLGVAAGGCVRVILSAVGWFVLIMVQKGSVVSAGSALNHSVAKLSSSCSGCNDLSSLRCKVDVSAFMPYPRDVWIVKRFFWSGCEVLVLSCEWGWYRLAGHRQQR</sequence>
<dbReference type="EnsemblPlants" id="Bo8g071280.1">
    <property type="protein sequence ID" value="Bo8g071280.1"/>
    <property type="gene ID" value="Bo8g071280"/>
</dbReference>
<evidence type="ECO:0000313" key="2">
    <source>
        <dbReference type="EnsemblPlants" id="Bo8g071280.1"/>
    </source>
</evidence>
<reference evidence="2 3" key="1">
    <citation type="journal article" date="2014" name="Genome Biol.">
        <title>Transcriptome and methylome profiling reveals relics of genome dominance in the mesopolyploid Brassica oleracea.</title>
        <authorList>
            <person name="Parkin I.A."/>
            <person name="Koh C."/>
            <person name="Tang H."/>
            <person name="Robinson S.J."/>
            <person name="Kagale S."/>
            <person name="Clarke W.E."/>
            <person name="Town C.D."/>
            <person name="Nixon J."/>
            <person name="Krishnakumar V."/>
            <person name="Bidwell S.L."/>
            <person name="Denoeud F."/>
            <person name="Belcram H."/>
            <person name="Links M.G."/>
            <person name="Just J."/>
            <person name="Clarke C."/>
            <person name="Bender T."/>
            <person name="Huebert T."/>
            <person name="Mason A.S."/>
            <person name="Pires J.C."/>
            <person name="Barker G."/>
            <person name="Moore J."/>
            <person name="Walley P.G."/>
            <person name="Manoli S."/>
            <person name="Batley J."/>
            <person name="Edwards D."/>
            <person name="Nelson M.N."/>
            <person name="Wang X."/>
            <person name="Paterson A.H."/>
            <person name="King G."/>
            <person name="Bancroft I."/>
            <person name="Chalhoub B."/>
            <person name="Sharpe A.G."/>
        </authorList>
    </citation>
    <scope>NUCLEOTIDE SEQUENCE</scope>
    <source>
        <strain evidence="2 3">cv. TO1000</strain>
    </source>
</reference>
<proteinExistence type="predicted"/>
<evidence type="ECO:0000313" key="3">
    <source>
        <dbReference type="Proteomes" id="UP000032141"/>
    </source>
</evidence>
<feature type="coiled-coil region" evidence="1">
    <location>
        <begin position="5"/>
        <end position="32"/>
    </location>
</feature>
<keyword evidence="1" id="KW-0175">Coiled coil</keyword>
<keyword evidence="3" id="KW-1185">Reference proteome</keyword>
<dbReference type="HOGENOM" id="CLU_772436_0_0_1"/>